<keyword evidence="6" id="KW-0479">Metal-binding</keyword>
<dbReference type="PROSITE" id="PS00482">
    <property type="entry name" value="DIHYDROOROTASE_1"/>
    <property type="match status" value="1"/>
</dbReference>
<name>A0A6J0BMX6_NEOLC</name>
<dbReference type="Pfam" id="PF01979">
    <property type="entry name" value="Amidohydro_1"/>
    <property type="match status" value="1"/>
</dbReference>
<evidence type="ECO:0000256" key="6">
    <source>
        <dbReference type="ARBA" id="ARBA00022723"/>
    </source>
</evidence>
<dbReference type="GO" id="GO:0005737">
    <property type="term" value="C:cytoplasm"/>
    <property type="evidence" value="ECO:0007669"/>
    <property type="project" value="TreeGrafter"/>
</dbReference>
<dbReference type="InterPro" id="IPR006680">
    <property type="entry name" value="Amidohydro-rel"/>
</dbReference>
<dbReference type="InterPro" id="IPR032466">
    <property type="entry name" value="Metal_Hydrolase"/>
</dbReference>
<dbReference type="RefSeq" id="XP_015515168.2">
    <property type="nucleotide sequence ID" value="XM_015659682.2"/>
</dbReference>
<evidence type="ECO:0000256" key="2">
    <source>
        <dbReference type="ARBA" id="ARBA00004968"/>
    </source>
</evidence>
<dbReference type="InterPro" id="IPR018228">
    <property type="entry name" value="DNase_TatD-rel_CS"/>
</dbReference>
<accession>A0A6J0BMX6</accession>
<reference evidence="11" key="1">
    <citation type="submission" date="2025-08" db="UniProtKB">
        <authorList>
            <consortium name="RefSeq"/>
        </authorList>
    </citation>
    <scope>IDENTIFICATION</scope>
    <source>
        <tissue evidence="11">Thorax and Abdomen</tissue>
    </source>
</reference>
<dbReference type="InterPro" id="IPR002195">
    <property type="entry name" value="Dihydroorotase_CS"/>
</dbReference>
<dbReference type="GO" id="GO:0004038">
    <property type="term" value="F:allantoinase activity"/>
    <property type="evidence" value="ECO:0007669"/>
    <property type="project" value="UniProtKB-EC"/>
</dbReference>
<dbReference type="GO" id="GO:0008270">
    <property type="term" value="F:zinc ion binding"/>
    <property type="evidence" value="ECO:0007669"/>
    <property type="project" value="InterPro"/>
</dbReference>
<evidence type="ECO:0000256" key="4">
    <source>
        <dbReference type="ARBA" id="ARBA00011881"/>
    </source>
</evidence>
<dbReference type="InParanoid" id="A0A6J0BMX6"/>
<dbReference type="GO" id="GO:0050897">
    <property type="term" value="F:cobalt ion binding"/>
    <property type="evidence" value="ECO:0007669"/>
    <property type="project" value="InterPro"/>
</dbReference>
<dbReference type="Proteomes" id="UP000829291">
    <property type="component" value="Chromosome 5"/>
</dbReference>
<dbReference type="GO" id="GO:0000256">
    <property type="term" value="P:allantoin catabolic process"/>
    <property type="evidence" value="ECO:0007669"/>
    <property type="project" value="UniProtKB-UniPathway"/>
</dbReference>
<evidence type="ECO:0000259" key="9">
    <source>
        <dbReference type="Pfam" id="PF01979"/>
    </source>
</evidence>
<gene>
    <name evidence="11" type="primary">LOC107220907</name>
</gene>
<evidence type="ECO:0000256" key="7">
    <source>
        <dbReference type="ARBA" id="ARBA00022801"/>
    </source>
</evidence>
<dbReference type="GO" id="GO:0005975">
    <property type="term" value="P:carbohydrate metabolic process"/>
    <property type="evidence" value="ECO:0007669"/>
    <property type="project" value="InterPro"/>
</dbReference>
<dbReference type="SUPFAM" id="SSF51338">
    <property type="entry name" value="Composite domain of metallo-dependent hydrolases"/>
    <property type="match status" value="2"/>
</dbReference>
<protein>
    <recommendedName>
        <fullName evidence="5">allantoinase</fullName>
        <ecNumber evidence="5">3.5.2.5</ecNumber>
    </recommendedName>
</protein>
<evidence type="ECO:0000313" key="10">
    <source>
        <dbReference type="Proteomes" id="UP000829291"/>
    </source>
</evidence>
<evidence type="ECO:0000256" key="5">
    <source>
        <dbReference type="ARBA" id="ARBA00012863"/>
    </source>
</evidence>
<dbReference type="FunCoup" id="A0A6J0BMX6">
    <property type="interactions" value="101"/>
</dbReference>
<comment type="similarity">
    <text evidence="3">Belongs to the metallo-dependent hydrolases superfamily. Allantoinase family.</text>
</comment>
<evidence type="ECO:0000313" key="11">
    <source>
        <dbReference type="RefSeq" id="XP_015515168.2"/>
    </source>
</evidence>
<dbReference type="GeneID" id="107220907"/>
<dbReference type="PANTHER" id="PTHR43668:SF2">
    <property type="entry name" value="ALLANTOINASE"/>
    <property type="match status" value="1"/>
</dbReference>
<dbReference type="EC" id="3.5.2.5" evidence="5"/>
<evidence type="ECO:0000256" key="3">
    <source>
        <dbReference type="ARBA" id="ARBA00010368"/>
    </source>
</evidence>
<dbReference type="GO" id="GO:0031179">
    <property type="term" value="P:peptide modification"/>
    <property type="evidence" value="ECO:0007669"/>
    <property type="project" value="InterPro"/>
</dbReference>
<dbReference type="PANTHER" id="PTHR43668">
    <property type="entry name" value="ALLANTOINASE"/>
    <property type="match status" value="1"/>
</dbReference>
<feature type="domain" description="Amidohydrolase-related" evidence="9">
    <location>
        <begin position="67"/>
        <end position="443"/>
    </location>
</feature>
<comment type="pathway">
    <text evidence="2">Nitrogen metabolism; (S)-allantoin degradation; allantoate from (S)-allantoin: step 1/1.</text>
</comment>
<dbReference type="OrthoDB" id="1924787at2759"/>
<dbReference type="UniPathway" id="UPA00395">
    <property type="reaction ID" value="UER00653"/>
</dbReference>
<dbReference type="KEGG" id="nlo:107220907"/>
<dbReference type="InterPro" id="IPR011059">
    <property type="entry name" value="Metal-dep_hydrolase_composite"/>
</dbReference>
<comment type="subunit">
    <text evidence="4">Homotetramer.</text>
</comment>
<comment type="cofactor">
    <cofactor evidence="1">
        <name>Zn(2+)</name>
        <dbReference type="ChEBI" id="CHEBI:29105"/>
    </cofactor>
</comment>
<evidence type="ECO:0000256" key="1">
    <source>
        <dbReference type="ARBA" id="ARBA00001947"/>
    </source>
</evidence>
<keyword evidence="8" id="KW-0862">Zinc</keyword>
<dbReference type="PROSITE" id="PS01137">
    <property type="entry name" value="TATD_1"/>
    <property type="match status" value="1"/>
</dbReference>
<dbReference type="NCBIfam" id="TIGR03178">
    <property type="entry name" value="allantoinase"/>
    <property type="match status" value="1"/>
</dbReference>
<proteinExistence type="inferred from homology"/>
<dbReference type="InterPro" id="IPR050138">
    <property type="entry name" value="DHOase/Allantoinase_Hydrolase"/>
</dbReference>
<dbReference type="InterPro" id="IPR017593">
    <property type="entry name" value="Allantoinase"/>
</dbReference>
<organism evidence="11">
    <name type="scientific">Neodiprion lecontei</name>
    <name type="common">Redheaded pine sawfly</name>
    <dbReference type="NCBI Taxonomy" id="441921"/>
    <lineage>
        <taxon>Eukaryota</taxon>
        <taxon>Metazoa</taxon>
        <taxon>Ecdysozoa</taxon>
        <taxon>Arthropoda</taxon>
        <taxon>Hexapoda</taxon>
        <taxon>Insecta</taxon>
        <taxon>Pterygota</taxon>
        <taxon>Neoptera</taxon>
        <taxon>Endopterygota</taxon>
        <taxon>Hymenoptera</taxon>
        <taxon>Tenthredinoidea</taxon>
        <taxon>Diprionidae</taxon>
        <taxon>Diprioninae</taxon>
        <taxon>Neodiprion</taxon>
    </lineage>
</organism>
<keyword evidence="7" id="KW-0378">Hydrolase</keyword>
<dbReference type="Gene3D" id="3.20.20.140">
    <property type="entry name" value="Metal-dependent hydrolases"/>
    <property type="match status" value="1"/>
</dbReference>
<sequence length="466" mass="51513">MSIRKSFCKIAYLSSRVVLPEEDGGVQPAIIVVSDGKIEEIIRSVDEEAIKTVTNENIYLERFDSLVIMPGIVDSHVHINEPGRTDWEGFDTATRAAAAGGITTIVDMPLNSIPPTTTLENLDIKSKEALGRVFVDVGFWGGVIPGNQKELRRLIQAGVVGFKCLLCPSGVDEFPHVNIRDIELALTELQSTNSVLAFHAECELAGSLVTETSDSHFYETFLKSRPPAMEVEAIKMISSLCKKYGVRCHIVHLSASDALDVIQSAKAEGSHLTVETCHHYLNFCAEEVPKNATEFKCCPPIREKTNQNKLWRAIENGLIDMVVSDHSPSTAELKICGDFMTAWGGISSLQFGLPIMWTVARKRNLSLENVSRLLSQAPAKLCGLDGRKGKLRKGMDADLLIWDPEATIEIQESMILHKNKLTPYMGKKLFGKVVATIIRGNTVYRDGLVQDKPVGDLLLQKENRRE</sequence>
<dbReference type="SUPFAM" id="SSF51556">
    <property type="entry name" value="Metallo-dependent hydrolases"/>
    <property type="match status" value="1"/>
</dbReference>
<dbReference type="GO" id="GO:0006145">
    <property type="term" value="P:purine nucleobase catabolic process"/>
    <property type="evidence" value="ECO:0007669"/>
    <property type="project" value="TreeGrafter"/>
</dbReference>
<evidence type="ECO:0000256" key="8">
    <source>
        <dbReference type="ARBA" id="ARBA00022833"/>
    </source>
</evidence>
<keyword evidence="10" id="KW-1185">Reference proteome</keyword>